<protein>
    <submittedName>
        <fullName evidence="2">Cyd operon protein YbgE</fullName>
    </submittedName>
</protein>
<proteinExistence type="predicted"/>
<dbReference type="PROSITE" id="PS51257">
    <property type="entry name" value="PROKAR_LIPOPROTEIN"/>
    <property type="match status" value="1"/>
</dbReference>
<organism evidence="2 3">
    <name type="scientific">Pantoea latae</name>
    <dbReference type="NCBI Taxonomy" id="1964541"/>
    <lineage>
        <taxon>Bacteria</taxon>
        <taxon>Pseudomonadati</taxon>
        <taxon>Pseudomonadota</taxon>
        <taxon>Gammaproteobacteria</taxon>
        <taxon>Enterobacterales</taxon>
        <taxon>Erwiniaceae</taxon>
        <taxon>Pantoea</taxon>
    </lineage>
</organism>
<keyword evidence="3" id="KW-1185">Reference proteome</keyword>
<feature type="transmembrane region" description="Helical" evidence="1">
    <location>
        <begin position="50"/>
        <end position="68"/>
    </location>
</feature>
<dbReference type="NCBIfam" id="NF007881">
    <property type="entry name" value="PRK10588.1"/>
    <property type="match status" value="1"/>
</dbReference>
<dbReference type="NCBIfam" id="TIGR02112">
    <property type="entry name" value="cyd_oper_ybgE"/>
    <property type="match status" value="1"/>
</dbReference>
<dbReference type="Pfam" id="PF09600">
    <property type="entry name" value="Cyd_oper_YbgE"/>
    <property type="match status" value="1"/>
</dbReference>
<reference evidence="2 3" key="1">
    <citation type="submission" date="2017-02" db="EMBL/GenBank/DDBJ databases">
        <title>Whole genome shotgun sequence of Pantoea agglomerans strain AS1 isolated from a cycad, Zamia floridana in Central Florida, USA.</title>
        <authorList>
            <person name="Lata P."/>
            <person name="Govindarajan S."/>
            <person name="Qi F."/>
            <person name="Li J.-L."/>
            <person name="Maurya S.K."/>
            <person name="Sahoo M.K."/>
        </authorList>
    </citation>
    <scope>NUCLEOTIDE SEQUENCE [LARGE SCALE GENOMIC DNA]</scope>
    <source>
        <strain evidence="2 3">AS1</strain>
    </source>
</reference>
<comment type="caution">
    <text evidence="2">The sequence shown here is derived from an EMBL/GenBank/DDBJ whole genome shotgun (WGS) entry which is preliminary data.</text>
</comment>
<evidence type="ECO:0000313" key="2">
    <source>
        <dbReference type="EMBL" id="OQP35989.1"/>
    </source>
</evidence>
<dbReference type="InterPro" id="IPR011846">
    <property type="entry name" value="Cyd_oper_YbgE"/>
</dbReference>
<gene>
    <name evidence="2" type="ORF">B2J69_03045</name>
</gene>
<evidence type="ECO:0000256" key="1">
    <source>
        <dbReference type="SAM" id="Phobius"/>
    </source>
</evidence>
<keyword evidence="1" id="KW-0472">Membrane</keyword>
<dbReference type="Proteomes" id="UP000192769">
    <property type="component" value="Unassembled WGS sequence"/>
</dbReference>
<keyword evidence="1" id="KW-1133">Transmembrane helix</keyword>
<sequence>MRKLIRTSYRLMDKGPLRALSLILALIVAGCLFWDPSRYAAHTSTLSVWQGVLVIWAVCAGVIHGVGFRPRRTRWQALFSPALALIALLFALYWFWR</sequence>
<accession>A0A1V9DQ56</accession>
<feature type="transmembrane region" description="Helical" evidence="1">
    <location>
        <begin position="75"/>
        <end position="96"/>
    </location>
</feature>
<keyword evidence="1" id="KW-0812">Transmembrane</keyword>
<dbReference type="EMBL" id="MWUE01000004">
    <property type="protein sequence ID" value="OQP35989.1"/>
    <property type="molecule type" value="Genomic_DNA"/>
</dbReference>
<dbReference type="AlphaFoldDB" id="A0A1V9DQ56"/>
<dbReference type="RefSeq" id="WP_081136264.1">
    <property type="nucleotide sequence ID" value="NZ_MWUE01000004.1"/>
</dbReference>
<dbReference type="OrthoDB" id="5298003at2"/>
<name>A0A1V9DQ56_9GAMM</name>
<evidence type="ECO:0000313" key="3">
    <source>
        <dbReference type="Proteomes" id="UP000192769"/>
    </source>
</evidence>